<gene>
    <name evidence="3" type="ORF">SAMN05421677_1248</name>
</gene>
<name>A0A1H0U2S3_HALAD</name>
<evidence type="ECO:0000313" key="3">
    <source>
        <dbReference type="EMBL" id="SDP60441.1"/>
    </source>
</evidence>
<organism evidence="3 4">
    <name type="scientific">Halobacillus aidingensis</name>
    <dbReference type="NCBI Taxonomy" id="240303"/>
    <lineage>
        <taxon>Bacteria</taxon>
        <taxon>Bacillati</taxon>
        <taxon>Bacillota</taxon>
        <taxon>Bacilli</taxon>
        <taxon>Bacillales</taxon>
        <taxon>Bacillaceae</taxon>
        <taxon>Halobacillus</taxon>
    </lineage>
</organism>
<protein>
    <submittedName>
        <fullName evidence="3">Catechol 2,3-dioxygenase</fullName>
    </submittedName>
</protein>
<evidence type="ECO:0000259" key="2">
    <source>
        <dbReference type="PROSITE" id="PS51819"/>
    </source>
</evidence>
<dbReference type="InterPro" id="IPR004360">
    <property type="entry name" value="Glyas_Fos-R_dOase_dom"/>
</dbReference>
<keyword evidence="4" id="KW-1185">Reference proteome</keyword>
<dbReference type="AlphaFoldDB" id="A0A1H0U2S3"/>
<dbReference type="PANTHER" id="PTHR43279">
    <property type="entry name" value="CATECHOL-2,3-DIOXYGENASE"/>
    <property type="match status" value="1"/>
</dbReference>
<evidence type="ECO:0000256" key="1">
    <source>
        <dbReference type="ARBA" id="ARBA00022723"/>
    </source>
</evidence>
<dbReference type="InterPro" id="IPR029068">
    <property type="entry name" value="Glyas_Bleomycin-R_OHBP_Dase"/>
</dbReference>
<evidence type="ECO:0000313" key="4">
    <source>
        <dbReference type="Proteomes" id="UP000198860"/>
    </source>
</evidence>
<keyword evidence="1" id="KW-0479">Metal-binding</keyword>
<dbReference type="InterPro" id="IPR037523">
    <property type="entry name" value="VOC_core"/>
</dbReference>
<dbReference type="STRING" id="240303.SAMN05421677_1248"/>
<proteinExistence type="predicted"/>
<keyword evidence="3" id="KW-0560">Oxidoreductase</keyword>
<dbReference type="PROSITE" id="PS51819">
    <property type="entry name" value="VOC"/>
    <property type="match status" value="2"/>
</dbReference>
<dbReference type="PROSITE" id="PS00934">
    <property type="entry name" value="GLYOXALASE_I_1"/>
    <property type="match status" value="1"/>
</dbReference>
<dbReference type="InterPro" id="IPR018146">
    <property type="entry name" value="Glyoxalase_1_CS"/>
</dbReference>
<dbReference type="GO" id="GO:0004462">
    <property type="term" value="F:lactoylglutathione lyase activity"/>
    <property type="evidence" value="ECO:0007669"/>
    <property type="project" value="InterPro"/>
</dbReference>
<dbReference type="OrthoDB" id="9792626at2"/>
<dbReference type="EMBL" id="FNIZ01000024">
    <property type="protein sequence ID" value="SDP60441.1"/>
    <property type="molecule type" value="Genomic_DNA"/>
</dbReference>
<dbReference type="Proteomes" id="UP000198860">
    <property type="component" value="Unassembled WGS sequence"/>
</dbReference>
<dbReference type="Pfam" id="PF00903">
    <property type="entry name" value="Glyoxalase"/>
    <property type="match status" value="2"/>
</dbReference>
<dbReference type="GO" id="GO:0051213">
    <property type="term" value="F:dioxygenase activity"/>
    <property type="evidence" value="ECO:0007669"/>
    <property type="project" value="UniProtKB-KW"/>
</dbReference>
<feature type="domain" description="VOC" evidence="2">
    <location>
        <begin position="168"/>
        <end position="282"/>
    </location>
</feature>
<feature type="domain" description="VOC" evidence="2">
    <location>
        <begin position="10"/>
        <end position="126"/>
    </location>
</feature>
<dbReference type="SUPFAM" id="SSF54593">
    <property type="entry name" value="Glyoxalase/Bleomycin resistance protein/Dihydroxybiphenyl dioxygenase"/>
    <property type="match status" value="2"/>
</dbReference>
<reference evidence="4" key="1">
    <citation type="submission" date="2016-10" db="EMBL/GenBank/DDBJ databases">
        <authorList>
            <person name="Varghese N."/>
            <person name="Submissions S."/>
        </authorList>
    </citation>
    <scope>NUCLEOTIDE SEQUENCE [LARGE SCALE GENOMIC DNA]</scope>
    <source>
        <strain evidence="4">CGMCC 1.3703</strain>
    </source>
</reference>
<dbReference type="RefSeq" id="WP_089654413.1">
    <property type="nucleotide sequence ID" value="NZ_FNIZ01000024.1"/>
</dbReference>
<keyword evidence="3" id="KW-0223">Dioxygenase</keyword>
<dbReference type="Gene3D" id="3.10.180.10">
    <property type="entry name" value="2,3-Dihydroxybiphenyl 1,2-Dioxygenase, domain 1"/>
    <property type="match status" value="2"/>
</dbReference>
<dbReference type="GO" id="GO:0046872">
    <property type="term" value="F:metal ion binding"/>
    <property type="evidence" value="ECO:0007669"/>
    <property type="project" value="UniProtKB-KW"/>
</dbReference>
<dbReference type="PANTHER" id="PTHR43279:SF1">
    <property type="entry name" value="CATECHOL-2,3-DIOXYGENASE"/>
    <property type="match status" value="1"/>
</dbReference>
<dbReference type="CDD" id="cd07255">
    <property type="entry name" value="VOC_BsCatE_like_N"/>
    <property type="match status" value="1"/>
</dbReference>
<sequence>MLFHEKENTHVTQVTLKVMDLERLLEFYTTIIGFQIWKRSGHAVYLSGGGEKPLLVLEEVSEGIPANRKATGLYHFALLLPEKADLADLVKHLLKNNIQVASADHLVSEAIYFSDPDGNGIEVYIDRPSSLWEWSGNEVKMTVDPLDFEELFRFETNAGWMGLPDRTVMGHIHLHVSDLAQAKQFYCDGLGFDIVSSFGDQALFISSANYHHHIGLNTWKGADAPIPEDQEAGLKWFDIHFPQEHSRKEAINRILQMGASVDEKEGVIYTMDPSSNGIRLLV</sequence>
<accession>A0A1H0U2S3</accession>